<keyword evidence="2" id="KW-1185">Reference proteome</keyword>
<dbReference type="EMBL" id="JACXYU010000004">
    <property type="protein sequence ID" value="MBD3931950.1"/>
    <property type="molecule type" value="Genomic_DNA"/>
</dbReference>
<gene>
    <name evidence="1" type="ORF">IF129_10320</name>
</gene>
<proteinExistence type="predicted"/>
<evidence type="ECO:0000313" key="1">
    <source>
        <dbReference type="EMBL" id="MBD3931950.1"/>
    </source>
</evidence>
<reference evidence="1" key="1">
    <citation type="submission" date="2020-09" db="EMBL/GenBank/DDBJ databases">
        <title>Secondary metabolite and genome analysis of marine Streptomyces chumphonensis KK1-2T.</title>
        <authorList>
            <person name="Phongsopitanun W."/>
            <person name="Kanchanasin P."/>
            <person name="Pittayakhajonwut P."/>
            <person name="Suwanborirux K."/>
            <person name="Tanasupawat S."/>
        </authorList>
    </citation>
    <scope>NUCLEOTIDE SEQUENCE</scope>
    <source>
        <strain evidence="1">KK1-2</strain>
    </source>
</reference>
<accession>A0A927ICJ4</accession>
<dbReference type="RefSeq" id="WP_191209261.1">
    <property type="nucleotide sequence ID" value="NZ_BAABKL010000036.1"/>
</dbReference>
<sequence length="67" mass="7412">MTAFPIGYEVACDGPDEARECPASAAVRRCFASRSATEVREDGRAQGWTRPRRAGRRVDVCPDCRKP</sequence>
<comment type="caution">
    <text evidence="1">The sequence shown here is derived from an EMBL/GenBank/DDBJ whole genome shotgun (WGS) entry which is preliminary data.</text>
</comment>
<dbReference type="Proteomes" id="UP000632289">
    <property type="component" value="Unassembled WGS sequence"/>
</dbReference>
<protein>
    <submittedName>
        <fullName evidence="1">Uncharacterized protein</fullName>
    </submittedName>
</protein>
<organism evidence="1 2">
    <name type="scientific">Streptomyces chumphonensis</name>
    <dbReference type="NCBI Taxonomy" id="1214925"/>
    <lineage>
        <taxon>Bacteria</taxon>
        <taxon>Bacillati</taxon>
        <taxon>Actinomycetota</taxon>
        <taxon>Actinomycetes</taxon>
        <taxon>Kitasatosporales</taxon>
        <taxon>Streptomycetaceae</taxon>
        <taxon>Streptomyces</taxon>
    </lineage>
</organism>
<dbReference type="AlphaFoldDB" id="A0A927ICJ4"/>
<evidence type="ECO:0000313" key="2">
    <source>
        <dbReference type="Proteomes" id="UP000632289"/>
    </source>
</evidence>
<name>A0A927ICJ4_9ACTN</name>